<reference evidence="1 2" key="1">
    <citation type="submission" date="2023-12" db="EMBL/GenBank/DDBJ databases">
        <title>Evaluation and characterization of a potential secondary metabolite violacein from indigenous Chromobacterium amazonense SAM215.</title>
        <authorList>
            <person name="Tarafdar M.R."/>
            <person name="Abedin S.M."/>
            <person name="Atiqua A."/>
            <person name="Saha A."/>
            <person name="Khan S.N."/>
        </authorList>
    </citation>
    <scope>NUCLEOTIDE SEQUENCE [LARGE SCALE GENOMIC DNA]</scope>
    <source>
        <strain evidence="1 2">SAM215</strain>
    </source>
</reference>
<evidence type="ECO:0000313" key="2">
    <source>
        <dbReference type="Proteomes" id="UP001224516"/>
    </source>
</evidence>
<evidence type="ECO:0000313" key="1">
    <source>
        <dbReference type="EMBL" id="MEJ8675539.1"/>
    </source>
</evidence>
<name>A0ABU8V309_9NEIS</name>
<organism evidence="1 2">
    <name type="scientific">Chromobacterium amazonense</name>
    <dbReference type="NCBI Taxonomy" id="1382803"/>
    <lineage>
        <taxon>Bacteria</taxon>
        <taxon>Pseudomonadati</taxon>
        <taxon>Pseudomonadota</taxon>
        <taxon>Betaproteobacteria</taxon>
        <taxon>Neisseriales</taxon>
        <taxon>Chromobacteriaceae</taxon>
        <taxon>Chromobacterium</taxon>
    </lineage>
</organism>
<accession>A0ABU8V309</accession>
<dbReference type="RefSeq" id="WP_307909836.1">
    <property type="nucleotide sequence ID" value="NZ_JAVFJF020000024.1"/>
</dbReference>
<proteinExistence type="predicted"/>
<protein>
    <recommendedName>
        <fullName evidence="3">HTH hxlR-type domain-containing protein</fullName>
    </recommendedName>
</protein>
<dbReference type="Proteomes" id="UP001224516">
    <property type="component" value="Unassembled WGS sequence"/>
</dbReference>
<gene>
    <name evidence="1" type="ORF">QCL97_012455</name>
</gene>
<evidence type="ECO:0008006" key="3">
    <source>
        <dbReference type="Google" id="ProtNLM"/>
    </source>
</evidence>
<sequence>MQLPQTRSNIRSVFTFTNILADMYTNAQKPRQVYGPRGVTQSKIVQMRLMPAERFLFTKLKEKLGMSESSLSREIYHVGLPTFLAIHGLTEWANAIQKAFSA</sequence>
<dbReference type="EMBL" id="JAVFJF020000024">
    <property type="protein sequence ID" value="MEJ8675539.1"/>
    <property type="molecule type" value="Genomic_DNA"/>
</dbReference>
<comment type="caution">
    <text evidence="1">The sequence shown here is derived from an EMBL/GenBank/DDBJ whole genome shotgun (WGS) entry which is preliminary data.</text>
</comment>
<keyword evidence="2" id="KW-1185">Reference proteome</keyword>